<dbReference type="Gene3D" id="3.90.79.10">
    <property type="entry name" value="Nucleoside Triphosphate Pyrophosphohydrolase"/>
    <property type="match status" value="1"/>
</dbReference>
<gene>
    <name evidence="1" type="ORF">PQO05_05820</name>
</gene>
<evidence type="ECO:0000313" key="1">
    <source>
        <dbReference type="EMBL" id="WCT13450.1"/>
    </source>
</evidence>
<proteinExistence type="predicted"/>
<name>A0ABY7TBK9_9SPHI</name>
<dbReference type="EMBL" id="CP117167">
    <property type="protein sequence ID" value="WCT13450.1"/>
    <property type="molecule type" value="Genomic_DNA"/>
</dbReference>
<reference evidence="1 2" key="1">
    <citation type="submission" date="2023-02" db="EMBL/GenBank/DDBJ databases">
        <title>Genome sequence of Mucilaginibacter jinjuensis strain KACC 16571.</title>
        <authorList>
            <person name="Kim S."/>
            <person name="Heo J."/>
            <person name="Kwon S.-W."/>
        </authorList>
    </citation>
    <scope>NUCLEOTIDE SEQUENCE [LARGE SCALE GENOMIC DNA]</scope>
    <source>
        <strain evidence="1 2">KACC 16571</strain>
    </source>
</reference>
<dbReference type="SUPFAM" id="SSF55811">
    <property type="entry name" value="Nudix"/>
    <property type="match status" value="1"/>
</dbReference>
<dbReference type="InterPro" id="IPR015797">
    <property type="entry name" value="NUDIX_hydrolase-like_dom_sf"/>
</dbReference>
<evidence type="ECO:0000313" key="2">
    <source>
        <dbReference type="Proteomes" id="UP001216139"/>
    </source>
</evidence>
<accession>A0ABY7TBK9</accession>
<organism evidence="1 2">
    <name type="scientific">Mucilaginibacter jinjuensis</name>
    <dbReference type="NCBI Taxonomy" id="1176721"/>
    <lineage>
        <taxon>Bacteria</taxon>
        <taxon>Pseudomonadati</taxon>
        <taxon>Bacteroidota</taxon>
        <taxon>Sphingobacteriia</taxon>
        <taxon>Sphingobacteriales</taxon>
        <taxon>Sphingobacteriaceae</taxon>
        <taxon>Mucilaginibacter</taxon>
    </lineage>
</organism>
<dbReference type="RefSeq" id="WP_273631741.1">
    <property type="nucleotide sequence ID" value="NZ_CP117167.1"/>
</dbReference>
<evidence type="ECO:0008006" key="3">
    <source>
        <dbReference type="Google" id="ProtNLM"/>
    </source>
</evidence>
<keyword evidence="2" id="KW-1185">Reference proteome</keyword>
<protein>
    <recommendedName>
        <fullName evidence="3">Nudix-type nucleoside diphosphatase (YffH/AdpP family)</fullName>
    </recommendedName>
</protein>
<sequence length="51" mass="5665">MQYGKGGGLESEGEDIELVEMSFSEAKEKLLAGSFHDAKTIMLLQHFFLTT</sequence>
<dbReference type="Proteomes" id="UP001216139">
    <property type="component" value="Chromosome"/>
</dbReference>